<organism evidence="2 3">
    <name type="scientific">Spironucleus salmonicida</name>
    <dbReference type="NCBI Taxonomy" id="348837"/>
    <lineage>
        <taxon>Eukaryota</taxon>
        <taxon>Metamonada</taxon>
        <taxon>Diplomonadida</taxon>
        <taxon>Hexamitidae</taxon>
        <taxon>Hexamitinae</taxon>
        <taxon>Spironucleus</taxon>
    </lineage>
</organism>
<proteinExistence type="predicted"/>
<name>A0A9P8LRL5_9EUKA</name>
<gene>
    <name evidence="2" type="ORF">SS50377_25211</name>
</gene>
<reference evidence="2 3" key="1">
    <citation type="journal article" date="2014" name="PLoS Genet.">
        <title>The Genome of Spironucleus salmonicida Highlights a Fish Pathogen Adapted to Fluctuating Environments.</title>
        <authorList>
            <person name="Xu F."/>
            <person name="Jerlstrom-Hultqvist J."/>
            <person name="Einarsson E."/>
            <person name="Astvaldsson A."/>
            <person name="Svard S.G."/>
            <person name="Andersson J.O."/>
        </authorList>
    </citation>
    <scope>NUCLEOTIDE SEQUENCE [LARGE SCALE GENOMIC DNA]</scope>
    <source>
        <strain evidence="2 3">ATCC 50377</strain>
    </source>
</reference>
<feature type="compositionally biased region" description="Low complexity" evidence="1">
    <location>
        <begin position="147"/>
        <end position="162"/>
    </location>
</feature>
<dbReference type="KEGG" id="ssao:94299234"/>
<evidence type="ECO:0000256" key="1">
    <source>
        <dbReference type="SAM" id="MobiDB-lite"/>
    </source>
</evidence>
<comment type="caution">
    <text evidence="2">The sequence shown here is derived from an EMBL/GenBank/DDBJ whole genome shotgun (WGS) entry which is preliminary data.</text>
</comment>
<dbReference type="EMBL" id="AUWU02000005">
    <property type="protein sequence ID" value="KAH0573093.1"/>
    <property type="molecule type" value="Genomic_DNA"/>
</dbReference>
<dbReference type="GeneID" id="94299234"/>
<keyword evidence="3" id="KW-1185">Reference proteome</keyword>
<dbReference type="Gene3D" id="3.80.10.10">
    <property type="entry name" value="Ribonuclease Inhibitor"/>
    <property type="match status" value="2"/>
</dbReference>
<feature type="region of interest" description="Disordered" evidence="1">
    <location>
        <begin position="137"/>
        <end position="165"/>
    </location>
</feature>
<dbReference type="SUPFAM" id="SSF52047">
    <property type="entry name" value="RNI-like"/>
    <property type="match status" value="1"/>
</dbReference>
<dbReference type="Proteomes" id="UP000018208">
    <property type="component" value="Unassembled WGS sequence"/>
</dbReference>
<evidence type="ECO:0000313" key="3">
    <source>
        <dbReference type="Proteomes" id="UP000018208"/>
    </source>
</evidence>
<sequence length="718" mass="80508">MGQYIFGILYRNLSKVCRQTRSSISIQHCVPAQTCLCARARTSLRPWHRSQRLQEPAQRRLGAGVDCGLLFAWWHTRWAGGNQQDERWPGPQRTSWRQAGTSWRVRLASAAQGRAPQDTGILVLATLLLPIKMTQSACSADRGGDGPQSTQGGSGTSTSPDTHLSLDGGWDSALSLAGVARLDLANMDGTEPLKHAQNVRELRLERVSGSMEVSRALTRLTIVDSPIACANPQGRDLPNLAEVAVQCSQTLHQSQFKMSCNWGLPINLIQNAQELRKLKLVNSHHHNFIQFELPSLYKLETLQLCCTKGSLHLLPNIQSIILIGCKITKFQCDVDSLPDMRQLIMECMAHVDISLSQILHKAPRLGKLQLGMHLYIVTPLPDMSKLKVLDTLNLENMKGEISLQPSIRSITLTRCKITKLQYQPESLPDLRQLTVYNAFSAVACLGEQLQTIVQISPMLQKLKLENNYMQRMLLPDISRLTVLEFLTLAGMEGDIYLPPSIRSVSIEKCKITKFSCDTETLPNLLELTINYMRYVDPSLTMVLQKAIKVQNLIIYGWMKGIVYIGSINLQPSVTILKLQNICFGELILVGTPGVKNLLLNNVGTHDYRVPVLIRLIKSRTISSMQILNIGLIHHMYGVLCISNLNFVFQAFIQRDGVDARIDMVVGRYYIQRGKTMYQKTNSVEKIVVLPANLVAFVYRQKIIPLARQLTMLVQTLLE</sequence>
<dbReference type="InterPro" id="IPR032675">
    <property type="entry name" value="LRR_dom_sf"/>
</dbReference>
<dbReference type="RefSeq" id="XP_067763866.1">
    <property type="nucleotide sequence ID" value="XM_067909045.1"/>
</dbReference>
<dbReference type="AlphaFoldDB" id="A0A9P8LRL5"/>
<accession>A0A9P8LRL5</accession>
<protein>
    <submittedName>
        <fullName evidence="2">Uncharacterized protein</fullName>
    </submittedName>
</protein>
<evidence type="ECO:0000313" key="2">
    <source>
        <dbReference type="EMBL" id="KAH0573093.1"/>
    </source>
</evidence>